<name>A0A2T0WVN7_9BACT</name>
<keyword evidence="1" id="KW-0472">Membrane</keyword>
<dbReference type="EMBL" id="PVTR01000001">
    <property type="protein sequence ID" value="PRY90739.1"/>
    <property type="molecule type" value="Genomic_DNA"/>
</dbReference>
<evidence type="ECO:0000313" key="2">
    <source>
        <dbReference type="EMBL" id="PRY90739.1"/>
    </source>
</evidence>
<protein>
    <submittedName>
        <fullName evidence="2">Uncharacterized protein</fullName>
    </submittedName>
</protein>
<comment type="caution">
    <text evidence="2">The sequence shown here is derived from an EMBL/GenBank/DDBJ whole genome shotgun (WGS) entry which is preliminary data.</text>
</comment>
<organism evidence="2 3">
    <name type="scientific">Mongoliibacter ruber</name>
    <dbReference type="NCBI Taxonomy" id="1750599"/>
    <lineage>
        <taxon>Bacteria</taxon>
        <taxon>Pseudomonadati</taxon>
        <taxon>Bacteroidota</taxon>
        <taxon>Cytophagia</taxon>
        <taxon>Cytophagales</taxon>
        <taxon>Cyclobacteriaceae</taxon>
        <taxon>Mongoliibacter</taxon>
    </lineage>
</organism>
<dbReference type="OrthoDB" id="893763at2"/>
<sequence length="126" mass="14916">MLENLPKKDIFKTPEGYFETLPEKILERKKGQAKTIYMIAAKYAAAAAVVFGLIYFFIPSEKTENSLYQSVQMENEIELYIDSDHWQAEDILAFIDNPDDLLDQMIEQEWSSYEYFEDETDDELWY</sequence>
<accession>A0A2T0WVN7</accession>
<dbReference type="AlphaFoldDB" id="A0A2T0WVN7"/>
<keyword evidence="1" id="KW-1133">Transmembrane helix</keyword>
<reference evidence="2 3" key="1">
    <citation type="submission" date="2018-03" db="EMBL/GenBank/DDBJ databases">
        <title>Genomic Encyclopedia of Archaeal and Bacterial Type Strains, Phase II (KMG-II): from individual species to whole genera.</title>
        <authorList>
            <person name="Goeker M."/>
        </authorList>
    </citation>
    <scope>NUCLEOTIDE SEQUENCE [LARGE SCALE GENOMIC DNA]</scope>
    <source>
        <strain evidence="2 3">DSM 27929</strain>
    </source>
</reference>
<gene>
    <name evidence="2" type="ORF">CLW00_101404</name>
</gene>
<evidence type="ECO:0000256" key="1">
    <source>
        <dbReference type="SAM" id="Phobius"/>
    </source>
</evidence>
<proteinExistence type="predicted"/>
<feature type="transmembrane region" description="Helical" evidence="1">
    <location>
        <begin position="36"/>
        <end position="58"/>
    </location>
</feature>
<dbReference type="RefSeq" id="WP_106131958.1">
    <property type="nucleotide sequence ID" value="NZ_PVTR01000001.1"/>
</dbReference>
<dbReference type="Proteomes" id="UP000238157">
    <property type="component" value="Unassembled WGS sequence"/>
</dbReference>
<evidence type="ECO:0000313" key="3">
    <source>
        <dbReference type="Proteomes" id="UP000238157"/>
    </source>
</evidence>
<keyword evidence="3" id="KW-1185">Reference proteome</keyword>
<keyword evidence="1" id="KW-0812">Transmembrane</keyword>